<dbReference type="SMART" id="SM00729">
    <property type="entry name" value="Elp3"/>
    <property type="match status" value="1"/>
</dbReference>
<dbReference type="SFLD" id="SFLDF00343">
    <property type="entry name" value="aminofutalosine_synthase_(mqnE"/>
    <property type="match status" value="1"/>
</dbReference>
<evidence type="ECO:0000313" key="10">
    <source>
        <dbReference type="EMBL" id="GFM37595.1"/>
    </source>
</evidence>
<dbReference type="PANTHER" id="PTHR43076">
    <property type="entry name" value="FO SYNTHASE (COFH)"/>
    <property type="match status" value="1"/>
</dbReference>
<reference evidence="10 11" key="1">
    <citation type="submission" date="2020-05" db="EMBL/GenBank/DDBJ databases">
        <title>Draft genome sequence of Desulfovibrio psychrotolerans JS1T.</title>
        <authorList>
            <person name="Ueno A."/>
            <person name="Tamazawa S."/>
            <person name="Tamamura S."/>
            <person name="Murakami T."/>
            <person name="Kiyama T."/>
            <person name="Inomata H."/>
            <person name="Amano Y."/>
            <person name="Miyakawa K."/>
            <person name="Tamaki H."/>
            <person name="Naganuma T."/>
            <person name="Kaneko K."/>
        </authorList>
    </citation>
    <scope>NUCLEOTIDE SEQUENCE [LARGE SCALE GENOMIC DNA]</scope>
    <source>
        <strain evidence="10 11">JS1</strain>
    </source>
</reference>
<dbReference type="Proteomes" id="UP000503820">
    <property type="component" value="Unassembled WGS sequence"/>
</dbReference>
<dbReference type="NCBIfam" id="TIGR00423">
    <property type="entry name" value="CofH family radical SAM protein"/>
    <property type="match status" value="1"/>
</dbReference>
<dbReference type="InterPro" id="IPR007197">
    <property type="entry name" value="rSAM"/>
</dbReference>
<feature type="binding site" evidence="6 7">
    <location>
        <position position="79"/>
    </location>
    <ligand>
        <name>[4Fe-4S] cluster</name>
        <dbReference type="ChEBI" id="CHEBI:49883"/>
        <note>4Fe-4S-S-AdoMet</note>
    </ligand>
</feature>
<dbReference type="HAMAP" id="MF_00993">
    <property type="entry name" value="MqnE"/>
    <property type="match status" value="1"/>
</dbReference>
<keyword evidence="1 6" id="KW-0004">4Fe-4S</keyword>
<dbReference type="InterPro" id="IPR013785">
    <property type="entry name" value="Aldolase_TIM"/>
</dbReference>
<comment type="catalytic activity">
    <reaction evidence="6">
        <text>3-[(1-carboxyvinyl)-oxy]benzoate + S-adenosyl-L-methionine + H2O = 6-amino-6-deoxyfutalosine + hydrogencarbonate + L-methionine + H(+)</text>
        <dbReference type="Rhea" id="RHEA:33075"/>
        <dbReference type="ChEBI" id="CHEBI:15377"/>
        <dbReference type="ChEBI" id="CHEBI:15378"/>
        <dbReference type="ChEBI" id="CHEBI:17544"/>
        <dbReference type="ChEBI" id="CHEBI:57844"/>
        <dbReference type="ChEBI" id="CHEBI:59789"/>
        <dbReference type="ChEBI" id="CHEBI:64286"/>
        <dbReference type="ChEBI" id="CHEBI:76981"/>
        <dbReference type="EC" id="2.5.1.120"/>
    </reaction>
</comment>
<dbReference type="PIRSF" id="PIRSF004762">
    <property type="entry name" value="CHP00423"/>
    <property type="match status" value="1"/>
</dbReference>
<organism evidence="10 11">
    <name type="scientific">Desulfovibrio psychrotolerans</name>
    <dbReference type="NCBI Taxonomy" id="415242"/>
    <lineage>
        <taxon>Bacteria</taxon>
        <taxon>Pseudomonadati</taxon>
        <taxon>Thermodesulfobacteriota</taxon>
        <taxon>Desulfovibrionia</taxon>
        <taxon>Desulfovibrionales</taxon>
        <taxon>Desulfovibrionaceae</taxon>
        <taxon>Desulfovibrio</taxon>
    </lineage>
</organism>
<evidence type="ECO:0000259" key="9">
    <source>
        <dbReference type="PROSITE" id="PS51918"/>
    </source>
</evidence>
<comment type="caution">
    <text evidence="10">The sequence shown here is derived from an EMBL/GenBank/DDBJ whole genome shotgun (WGS) entry which is preliminary data.</text>
</comment>
<accession>A0A7J0BWQ0</accession>
<name>A0A7J0BWQ0_9BACT</name>
<dbReference type="GO" id="GO:0051539">
    <property type="term" value="F:4 iron, 4 sulfur cluster binding"/>
    <property type="evidence" value="ECO:0007669"/>
    <property type="project" value="UniProtKB-KW"/>
</dbReference>
<gene>
    <name evidence="6 10" type="primary">mqnE</name>
    <name evidence="10" type="ORF">DSM19430T_22790</name>
</gene>
<dbReference type="AlphaFoldDB" id="A0A7J0BWQ0"/>
<dbReference type="EC" id="2.5.1.120" evidence="6"/>
<comment type="similarity">
    <text evidence="6">Belongs to the radical SAM superfamily. MqnE family.</text>
</comment>
<feature type="domain" description="Radical SAM core" evidence="9">
    <location>
        <begin position="58"/>
        <end position="296"/>
    </location>
</feature>
<keyword evidence="4 6" id="KW-0408">Iron</keyword>
<dbReference type="Gene3D" id="3.20.20.70">
    <property type="entry name" value="Aldolase class I"/>
    <property type="match status" value="1"/>
</dbReference>
<evidence type="ECO:0000256" key="7">
    <source>
        <dbReference type="PIRSR" id="PIRSR004762-1"/>
    </source>
</evidence>
<dbReference type="InterPro" id="IPR006638">
    <property type="entry name" value="Elp3/MiaA/NifB-like_rSAM"/>
</dbReference>
<dbReference type="SFLD" id="SFLDS00029">
    <property type="entry name" value="Radical_SAM"/>
    <property type="match status" value="1"/>
</dbReference>
<dbReference type="InterPro" id="IPR045567">
    <property type="entry name" value="CofH/MnqC-like_C"/>
</dbReference>
<feature type="binding site" evidence="6 7">
    <location>
        <position position="76"/>
    </location>
    <ligand>
        <name>[4Fe-4S] cluster</name>
        <dbReference type="ChEBI" id="CHEBI:49883"/>
        <note>4Fe-4S-S-AdoMet</note>
    </ligand>
</feature>
<comment type="pathway">
    <text evidence="6">Quinol/quinone metabolism; menaquinone biosynthesis.</text>
</comment>
<dbReference type="Pfam" id="PF19288">
    <property type="entry name" value="CofH_C"/>
    <property type="match status" value="1"/>
</dbReference>
<dbReference type="SFLD" id="SFLDG01389">
    <property type="entry name" value="menaquinone_synthsis_involved"/>
    <property type="match status" value="1"/>
</dbReference>
<sequence>MLTADHYSRLGLAGIYDKVLAGERLTLEDGARLFACPDVNAVGALAHHVRTRLTGDKAYYVLNRHVNYTNICVNGCLFCAFQKERAEQAGAFALSADEIVQKISDHGGMPFNEMHIVGGCHPALPLSFFEGVIRRVKGAFPAITVKAFTAVEIAHFAKLEGCTTLEVLTRLKEAGLRMMPGGGAEIFAPQVRERICPRKSDAQEWLRVHGEAHSLGLQTNCTMLFGHIESVEDRLDHLDRLRRQQDISGGFTCCIPLPFLTENSLLKLPVERLGEHTGLDRLKTIALCRLMLDNIPHIKAYWVMLGMKMAQAALYFGADDLDGTIVEEKIGHDAGAQSEQSMTIPGLHEMITRSGFTPVRRDAFYNPVNVNLTGADPAAVNCGADRKGGAA</sequence>
<dbReference type="PROSITE" id="PS51918">
    <property type="entry name" value="RADICAL_SAM"/>
    <property type="match status" value="1"/>
</dbReference>
<dbReference type="GO" id="GO:0009234">
    <property type="term" value="P:menaquinone biosynthetic process"/>
    <property type="evidence" value="ECO:0007669"/>
    <property type="project" value="UniProtKB-UniRule"/>
</dbReference>
<dbReference type="InterPro" id="IPR020050">
    <property type="entry name" value="FO_synthase_su2"/>
</dbReference>
<keyword evidence="11" id="KW-1185">Reference proteome</keyword>
<dbReference type="NCBIfam" id="TIGR03700">
    <property type="entry name" value="mena_SCO4494"/>
    <property type="match status" value="1"/>
</dbReference>
<dbReference type="RefSeq" id="WP_174410175.1">
    <property type="nucleotide sequence ID" value="NZ_BLVP01000008.1"/>
</dbReference>
<dbReference type="PANTHER" id="PTHR43076:SF7">
    <property type="entry name" value="AMINODEOXYFUTALOSINE SYNTHASE"/>
    <property type="match status" value="1"/>
</dbReference>
<dbReference type="InterPro" id="IPR034405">
    <property type="entry name" value="F420"/>
</dbReference>
<dbReference type="GO" id="GO:0005506">
    <property type="term" value="F:iron ion binding"/>
    <property type="evidence" value="ECO:0007669"/>
    <property type="project" value="UniProtKB-UniRule"/>
</dbReference>
<dbReference type="SUPFAM" id="SSF102114">
    <property type="entry name" value="Radical SAM enzymes"/>
    <property type="match status" value="1"/>
</dbReference>
<evidence type="ECO:0000256" key="5">
    <source>
        <dbReference type="ARBA" id="ARBA00023014"/>
    </source>
</evidence>
<dbReference type="GO" id="GO:0102573">
    <property type="term" value="F:aminodeoxyfutalosine synthase activity"/>
    <property type="evidence" value="ECO:0007669"/>
    <property type="project" value="UniProtKB-EC"/>
</dbReference>
<evidence type="ECO:0000256" key="4">
    <source>
        <dbReference type="ARBA" id="ARBA00023004"/>
    </source>
</evidence>
<evidence type="ECO:0000313" key="11">
    <source>
        <dbReference type="Proteomes" id="UP000503820"/>
    </source>
</evidence>
<keyword evidence="2 6" id="KW-0949">S-adenosyl-L-methionine</keyword>
<feature type="binding site" evidence="8">
    <location>
        <position position="78"/>
    </location>
    <ligand>
        <name>S-adenosyl-L-methionine</name>
        <dbReference type="ChEBI" id="CHEBI:59789"/>
    </ligand>
</feature>
<dbReference type="Pfam" id="PF04055">
    <property type="entry name" value="Radical_SAM"/>
    <property type="match status" value="1"/>
</dbReference>
<keyword evidence="6" id="KW-0474">Menaquinone biosynthesis</keyword>
<dbReference type="SFLD" id="SFLDG01064">
    <property type="entry name" value="F420__menaquinone_cofactor_bio"/>
    <property type="match status" value="1"/>
</dbReference>
<protein>
    <recommendedName>
        <fullName evidence="6">Aminodeoxyfutalosine synthase</fullName>
        <shortName evidence="6">AFL synthase</shortName>
        <shortName evidence="6">Aminofutalosine synthase</shortName>
        <ecNumber evidence="6">2.5.1.120</ecNumber>
    </recommendedName>
    <alternativeName>
        <fullName evidence="6">Menaquinone biosynthetic enzyme MqnE</fullName>
    </alternativeName>
</protein>
<dbReference type="EMBL" id="BLVP01000008">
    <property type="protein sequence ID" value="GFM37595.1"/>
    <property type="molecule type" value="Genomic_DNA"/>
</dbReference>
<dbReference type="GO" id="GO:0044689">
    <property type="term" value="F:7,8-didemethyl-8-hydroxy-5-deazariboflavin synthase activity"/>
    <property type="evidence" value="ECO:0007669"/>
    <property type="project" value="TreeGrafter"/>
</dbReference>
<evidence type="ECO:0000256" key="8">
    <source>
        <dbReference type="PIRSR" id="PIRSR004762-2"/>
    </source>
</evidence>
<keyword evidence="5 6" id="KW-0411">Iron-sulfur</keyword>
<evidence type="ECO:0000256" key="6">
    <source>
        <dbReference type="HAMAP-Rule" id="MF_00993"/>
    </source>
</evidence>
<dbReference type="InterPro" id="IPR022432">
    <property type="entry name" value="MqnE"/>
</dbReference>
<dbReference type="UniPathway" id="UPA00079"/>
<evidence type="ECO:0000256" key="2">
    <source>
        <dbReference type="ARBA" id="ARBA00022691"/>
    </source>
</evidence>
<comment type="cofactor">
    <cofactor evidence="6 7">
        <name>[4Fe-4S] cluster</name>
        <dbReference type="ChEBI" id="CHEBI:49883"/>
    </cofactor>
    <text evidence="6 7">Binds 1 [4Fe-4S] cluster. The cluster is coordinated with 3 cysteines and an exchangeable S-adenosyl-L-methionine.</text>
</comment>
<keyword evidence="3 6" id="KW-0479">Metal-binding</keyword>
<feature type="binding site" evidence="8">
    <location>
        <position position="185"/>
    </location>
    <ligand>
        <name>S-adenosyl-L-methionine</name>
        <dbReference type="ChEBI" id="CHEBI:59789"/>
    </ligand>
</feature>
<dbReference type="InterPro" id="IPR058240">
    <property type="entry name" value="rSAM_sf"/>
</dbReference>
<proteinExistence type="inferred from homology"/>
<comment type="function">
    <text evidence="6">Radical SAM enzyme that catalyzes the addition of the adenosyl radical to the double bond of 3-[(1-carboxyvinyl)oxy]benzoate, leading to aminodeoxyfutalosine (AFL), a key intermediate in the formation of menaquinone (MK, vitamin K2) from chorismate.</text>
</comment>
<feature type="binding site" evidence="6 7">
    <location>
        <position position="72"/>
    </location>
    <ligand>
        <name>[4Fe-4S] cluster</name>
        <dbReference type="ChEBI" id="CHEBI:49883"/>
        <note>4Fe-4S-S-AdoMet</note>
    </ligand>
</feature>
<keyword evidence="6" id="KW-0808">Transferase</keyword>
<evidence type="ECO:0000256" key="1">
    <source>
        <dbReference type="ARBA" id="ARBA00022485"/>
    </source>
</evidence>
<evidence type="ECO:0000256" key="3">
    <source>
        <dbReference type="ARBA" id="ARBA00022723"/>
    </source>
</evidence>